<feature type="signal peptide" evidence="1">
    <location>
        <begin position="1"/>
        <end position="24"/>
    </location>
</feature>
<protein>
    <recommendedName>
        <fullName evidence="4">Lipoprotein</fullName>
    </recommendedName>
</protein>
<evidence type="ECO:0000256" key="1">
    <source>
        <dbReference type="SAM" id="SignalP"/>
    </source>
</evidence>
<dbReference type="EMBL" id="JAARVG010000026">
    <property type="protein sequence ID" value="MBC1795045.1"/>
    <property type="molecule type" value="Genomic_DNA"/>
</dbReference>
<comment type="caution">
    <text evidence="2">The sequence shown here is derived from an EMBL/GenBank/DDBJ whole genome shotgun (WGS) entry which is preliminary data.</text>
</comment>
<evidence type="ECO:0000313" key="2">
    <source>
        <dbReference type="EMBL" id="MBC1795045.1"/>
    </source>
</evidence>
<dbReference type="Proteomes" id="UP000539064">
    <property type="component" value="Unassembled WGS sequence"/>
</dbReference>
<evidence type="ECO:0000313" key="3">
    <source>
        <dbReference type="Proteomes" id="UP000539064"/>
    </source>
</evidence>
<feature type="chain" id="PRO_5030742393" description="Lipoprotein" evidence="1">
    <location>
        <begin position="25"/>
        <end position="357"/>
    </location>
</feature>
<gene>
    <name evidence="2" type="ORF">HCA52_16580</name>
</gene>
<keyword evidence="1" id="KW-0732">Signal</keyword>
<dbReference type="AlphaFoldDB" id="A0A7X0Y0B7"/>
<dbReference type="PROSITE" id="PS51257">
    <property type="entry name" value="PROKAR_LIPOPROTEIN"/>
    <property type="match status" value="1"/>
</dbReference>
<reference evidence="2 3" key="1">
    <citation type="submission" date="2020-03" db="EMBL/GenBank/DDBJ databases">
        <title>Soil Listeria distribution.</title>
        <authorList>
            <person name="Liao J."/>
            <person name="Wiedmann M."/>
        </authorList>
    </citation>
    <scope>NUCLEOTIDE SEQUENCE [LARGE SCALE GENOMIC DNA]</scope>
    <source>
        <strain evidence="2 3">FSL L7-0978</strain>
    </source>
</reference>
<accession>A0A7X0Y0B7</accession>
<name>A0A7X0Y0B7_9LIST</name>
<evidence type="ECO:0008006" key="4">
    <source>
        <dbReference type="Google" id="ProtNLM"/>
    </source>
</evidence>
<proteinExistence type="predicted"/>
<organism evidence="2 3">
    <name type="scientific">Listeria booriae</name>
    <dbReference type="NCBI Taxonomy" id="1552123"/>
    <lineage>
        <taxon>Bacteria</taxon>
        <taxon>Bacillati</taxon>
        <taxon>Bacillota</taxon>
        <taxon>Bacilli</taxon>
        <taxon>Bacillales</taxon>
        <taxon>Listeriaceae</taxon>
        <taxon>Listeria</taxon>
    </lineage>
</organism>
<dbReference type="RefSeq" id="WP_185492067.1">
    <property type="nucleotide sequence ID" value="NZ_JAARVC010000007.1"/>
</dbReference>
<sequence length="357" mass="40364">MVKKIAYILFLILILTGCSNQSEASSGEIYEKKEATKIELSAILGGNSTTIEGNSRNGNTIILGNGTEIGSFDFVEKKYTKYFDISYGDKEESVVDISASFQDDKYLVITKFQERSINSQILWPKTYFVYDKDKNKLVETIENPIEVPNDKKIGGYSPLSVFKDNQLVMELQEPTTGIISLYKFDCITKNFVKLISNAGNPKLHNDVLYYVTMGDKTVKSSTINYCEDWLIDCSNLQQLIANNNLIEEYQIVGDKQVVYIEVEKNGKEYKIMLNDELVFDQLPNTGLISSTGNNLILDYFADGNVILFDYIHAKKSEIASGAFISNIHLDNDIVTWVQPILGTEKGKEEYVLYVYTL</sequence>